<feature type="transmembrane region" description="Helical" evidence="2">
    <location>
        <begin position="157"/>
        <end position="183"/>
    </location>
</feature>
<dbReference type="Proteomes" id="UP000236723">
    <property type="component" value="Unassembled WGS sequence"/>
</dbReference>
<feature type="transmembrane region" description="Helical" evidence="2">
    <location>
        <begin position="254"/>
        <end position="276"/>
    </location>
</feature>
<name>A0A1H6DLD0_9ACTN</name>
<feature type="transmembrane region" description="Helical" evidence="2">
    <location>
        <begin position="224"/>
        <end position="242"/>
    </location>
</feature>
<dbReference type="GO" id="GO:0016787">
    <property type="term" value="F:hydrolase activity"/>
    <property type="evidence" value="ECO:0007669"/>
    <property type="project" value="UniProtKB-KW"/>
</dbReference>
<dbReference type="InterPro" id="IPR050879">
    <property type="entry name" value="Acyltransferase_3"/>
</dbReference>
<dbReference type="InterPro" id="IPR002656">
    <property type="entry name" value="Acyl_transf_3_dom"/>
</dbReference>
<dbReference type="PANTHER" id="PTHR23028">
    <property type="entry name" value="ACETYLTRANSFERASE"/>
    <property type="match status" value="1"/>
</dbReference>
<accession>A0A1H6DLD0</accession>
<keyword evidence="2" id="KW-1133">Transmembrane helix</keyword>
<dbReference type="GO" id="GO:0009103">
    <property type="term" value="P:lipopolysaccharide biosynthetic process"/>
    <property type="evidence" value="ECO:0007669"/>
    <property type="project" value="TreeGrafter"/>
</dbReference>
<feature type="transmembrane region" description="Helical" evidence="2">
    <location>
        <begin position="88"/>
        <end position="108"/>
    </location>
</feature>
<organism evidence="4 5">
    <name type="scientific">Thermomonospora echinospora</name>
    <dbReference type="NCBI Taxonomy" id="1992"/>
    <lineage>
        <taxon>Bacteria</taxon>
        <taxon>Bacillati</taxon>
        <taxon>Actinomycetota</taxon>
        <taxon>Actinomycetes</taxon>
        <taxon>Streptosporangiales</taxon>
        <taxon>Thermomonosporaceae</taxon>
        <taxon>Thermomonospora</taxon>
    </lineage>
</organism>
<keyword evidence="5" id="KW-1185">Reference proteome</keyword>
<evidence type="ECO:0000313" key="4">
    <source>
        <dbReference type="EMBL" id="SEG86028.1"/>
    </source>
</evidence>
<dbReference type="PANTHER" id="PTHR23028:SF53">
    <property type="entry name" value="ACYL_TRANSF_3 DOMAIN-CONTAINING PROTEIN"/>
    <property type="match status" value="1"/>
</dbReference>
<keyword evidence="4" id="KW-0378">Hydrolase</keyword>
<keyword evidence="4" id="KW-0012">Acyltransferase</keyword>
<feature type="transmembrane region" description="Helical" evidence="2">
    <location>
        <begin position="16"/>
        <end position="31"/>
    </location>
</feature>
<evidence type="ECO:0000256" key="1">
    <source>
        <dbReference type="SAM" id="MobiDB-lite"/>
    </source>
</evidence>
<dbReference type="EMBL" id="FNVO01000018">
    <property type="protein sequence ID" value="SEG86028.1"/>
    <property type="molecule type" value="Genomic_DNA"/>
</dbReference>
<feature type="transmembrane region" description="Helical" evidence="2">
    <location>
        <begin position="51"/>
        <end position="76"/>
    </location>
</feature>
<dbReference type="AlphaFoldDB" id="A0A1H6DLD0"/>
<sequence length="394" mass="44126">MTLDERPAPRLRELDLLRFLAAVVVMLYAYTRRDRPLWGLGSGEVFPELEAVAHFGGIAADLFFVLSGFVILMTVWDRRPGDFARSRLVRLLPAYWFAVTLAVVVYLATGQADPAGPNEMYDGTLWRFLPNLTMLQEGAGFSGMEAGYWTLWVELHFYALIALLSWWGISYARCVWFMSAWLLAGVYAQEGKSEIFQVLLMPDWAPCFIAGMALFLVYRFGGNIVLWLLVGFCWALASYHRLREFRPDPVLNDWTLYHWAAPLAVTLIFVVMALVATGRLGFLRGRWPTALAALTYPMYLMHETIGRVVIVELRPHLNRWAVLALAVTATVAASYAVHRFVERPLAPLMRTRIQQALARIRSGEDGRPAGDGPAARTGPADAVAPRPVHAPAEG</sequence>
<dbReference type="OrthoDB" id="9807745at2"/>
<reference evidence="5" key="1">
    <citation type="submission" date="2016-10" db="EMBL/GenBank/DDBJ databases">
        <authorList>
            <person name="Varghese N."/>
            <person name="Submissions S."/>
        </authorList>
    </citation>
    <scope>NUCLEOTIDE SEQUENCE [LARGE SCALE GENOMIC DNA]</scope>
    <source>
        <strain evidence="5">DSM 43163</strain>
    </source>
</reference>
<keyword evidence="2" id="KW-0472">Membrane</keyword>
<evidence type="ECO:0000256" key="2">
    <source>
        <dbReference type="SAM" id="Phobius"/>
    </source>
</evidence>
<feature type="domain" description="Acyltransferase 3" evidence="3">
    <location>
        <begin position="13"/>
        <end position="338"/>
    </location>
</feature>
<keyword evidence="2" id="KW-0812">Transmembrane</keyword>
<gene>
    <name evidence="4" type="ORF">SAMN04489712_118134</name>
</gene>
<keyword evidence="4" id="KW-0808">Transferase</keyword>
<dbReference type="GO" id="GO:0016020">
    <property type="term" value="C:membrane"/>
    <property type="evidence" value="ECO:0007669"/>
    <property type="project" value="TreeGrafter"/>
</dbReference>
<feature type="region of interest" description="Disordered" evidence="1">
    <location>
        <begin position="360"/>
        <end position="394"/>
    </location>
</feature>
<proteinExistence type="predicted"/>
<dbReference type="Pfam" id="PF01757">
    <property type="entry name" value="Acyl_transf_3"/>
    <property type="match status" value="1"/>
</dbReference>
<dbReference type="RefSeq" id="WP_103942695.1">
    <property type="nucleotide sequence ID" value="NZ_FNVO01000018.1"/>
</dbReference>
<dbReference type="GO" id="GO:0016747">
    <property type="term" value="F:acyltransferase activity, transferring groups other than amino-acyl groups"/>
    <property type="evidence" value="ECO:0007669"/>
    <property type="project" value="InterPro"/>
</dbReference>
<evidence type="ECO:0000313" key="5">
    <source>
        <dbReference type="Proteomes" id="UP000236723"/>
    </source>
</evidence>
<protein>
    <submittedName>
        <fullName evidence="4">Peptidoglycan/LPS O-acetylase OafA/YrhL, contains acyltransferase and SGNH-hydrolase domains</fullName>
    </submittedName>
</protein>
<feature type="transmembrane region" description="Helical" evidence="2">
    <location>
        <begin position="320"/>
        <end position="341"/>
    </location>
</feature>
<evidence type="ECO:0000259" key="3">
    <source>
        <dbReference type="Pfam" id="PF01757"/>
    </source>
</evidence>